<accession>A0A024B5Y7</accession>
<dbReference type="EMBL" id="KF446279">
    <property type="protein sequence ID" value="AHZ12849.1"/>
    <property type="molecule type" value="Genomic_RNA"/>
</dbReference>
<evidence type="ECO:0000256" key="6">
    <source>
        <dbReference type="ARBA" id="ARBA00022996"/>
    </source>
</evidence>
<evidence type="ECO:0000256" key="1">
    <source>
        <dbReference type="ARBA" id="ARBA00004328"/>
    </source>
</evidence>
<name>A0A024B5Y7_AHSV</name>
<organism evidence="7">
    <name type="scientific">African horse sickness virus</name>
    <name type="common">AHSV</name>
    <name type="synonym">Orbivirus alphaequi</name>
    <dbReference type="NCBI Taxonomy" id="40050"/>
    <lineage>
        <taxon>Viruses</taxon>
        <taxon>Riboviria</taxon>
        <taxon>Orthornavirae</taxon>
        <taxon>Duplornaviricota</taxon>
        <taxon>Resentoviricetes</taxon>
        <taxon>Reovirales</taxon>
        <taxon>Sedoreoviridae</taxon>
        <taxon>Orbivirus</taxon>
    </lineage>
</organism>
<evidence type="ECO:0000256" key="5">
    <source>
        <dbReference type="ARBA" id="ARBA00022844"/>
    </source>
</evidence>
<evidence type="ECO:0000256" key="4">
    <source>
        <dbReference type="ARBA" id="ARBA00022561"/>
    </source>
</evidence>
<dbReference type="Pfam" id="PF00898">
    <property type="entry name" value="Orbi_VP2"/>
    <property type="match status" value="1"/>
</dbReference>
<evidence type="ECO:0000313" key="7">
    <source>
        <dbReference type="EMBL" id="AHZ12849.1"/>
    </source>
</evidence>
<dbReference type="InterPro" id="IPR001742">
    <property type="entry name" value="Capsid_VP2_Orbivir"/>
</dbReference>
<protein>
    <recommendedName>
        <fullName evidence="3">Outer capsid protein VP2</fullName>
    </recommendedName>
</protein>
<evidence type="ECO:0000256" key="2">
    <source>
        <dbReference type="ARBA" id="ARBA00008722"/>
    </source>
</evidence>
<dbReference type="GO" id="GO:0039625">
    <property type="term" value="C:viral inner capsid"/>
    <property type="evidence" value="ECO:0007669"/>
    <property type="project" value="UniProtKB-KW"/>
</dbReference>
<proteinExistence type="inferred from homology"/>
<sequence length="1051" mass="122388">MASEFGILICDKLKENTLEKTNCDVIITGVGKVGVREEDGVLGYEWEETNYRLGLCEIENTMSISDFVYKQIRCEGAYPILPHYVTDVIKYGMVIDRNDHQIRVDRDEKSIGKIQIQPYFGDMYFSPEYYPATFIKRESLPISVDTIRGYIGARMRGIEARAGRIREGDGNLLECARRWEKAAYERIENEKALRCVAHETDPTYQILKKQRFGFVYPHYYVLNTNYNPTTVTRTSRINDWLLKEKTQGVVKTAEAFSDNAELKTLAERMEEEELTEDIIRAVIRYGAKYATRSGMREDTLSLQELDRYCDSLTTFVHKKKKDEGDDETARTIIRNQWIKGMPRMDFKKEMKITRGPIANWSFFMSIDAFKRNNKVDINPNHQTWKDHIKEVTDQMNRAQQGNNNKPLKVQIDGVSILTSEKYGTVGHWVDWVVDLIMLAQVKMLIKEYKFKRLNSQNLMSGMNKLVGALRCYAYCLILALYDYYGQDIEGFKKGSNSSAILETVIQMFPNFKQEIQANFGINLNIKDKKQSLFVERTMHSDFSSNEEYGYKFVFGWAARGEEVLSNYGDVLSDEVEELFTKLRKKEHWDKVVEDPESYFIDELYQKNPAEVFYSAGYDTDQNVVIDGKMTEGVTYFSKRFVSYWYRVEKITTKHLEFLTEENRKVAQFDFEDYKPMAIGEMGIHASTYKYESLLLGKNRGQKVNDSIALCNYDLALTNFGVSRRQDCCWISSCSAIELSMRANIIIAIFRRIEDKRYENFAKILSGLTQQQDLYFPTYKHYYLFVLQKVLRDERRIDLNRICTELFDTQRRRGILLSFTALRFWNDSEFLGDALMMNFLLWVVFEMENVDVDYGKKWHPLLVSSEKGLRVIAVDVFNSMMGVSTSGWLPYVERICSESDMRRRLNADELELKRWFFDYYATLPLERRGEPRLSFKYEGLTTWIGSNCGGVRDYVVQLLPMRKPKPGLLCIAYGDDVNVQWVEHELRDFLTHEGSLGLVVISGKMLVNKSKLRVRNLKIYNRGTLDSLFLISGGNYTFGNKFLLSKLMAKAE</sequence>
<comment type="similarity">
    <text evidence="2">Belongs to the orbivirus VP2 family.</text>
</comment>
<keyword evidence="6" id="KW-1153">Inner capsid protein</keyword>
<keyword evidence="5" id="KW-0946">Virion</keyword>
<keyword evidence="4" id="KW-0167">Capsid protein</keyword>
<dbReference type="GO" id="GO:0005198">
    <property type="term" value="F:structural molecule activity"/>
    <property type="evidence" value="ECO:0007669"/>
    <property type="project" value="InterPro"/>
</dbReference>
<reference evidence="7" key="1">
    <citation type="journal article" date="2014" name="PLoS ONE">
        <title>Real time rt-PCR assays for detection and typing of african horse sickness virus.</title>
        <authorList>
            <person name="Bachanek-Bankowska K."/>
            <person name="Maan S."/>
            <person name="Castillo-Olivares J."/>
            <person name="Manning N.M."/>
            <person name="Maan N.S."/>
            <person name="Potgieter A.C."/>
            <person name="Di Nardo A."/>
            <person name="Sutton G."/>
            <person name="Batten C."/>
            <person name="Mertens P.P."/>
        </authorList>
    </citation>
    <scope>NUCLEOTIDE SEQUENCE</scope>
    <source>
        <strain evidence="7">RSArrah/06*</strain>
    </source>
</reference>
<evidence type="ECO:0000256" key="3">
    <source>
        <dbReference type="ARBA" id="ARBA00015347"/>
    </source>
</evidence>
<comment type="subcellular location">
    <subcellularLocation>
        <location evidence="1">Virion</location>
    </subcellularLocation>
</comment>